<reference evidence="2 3" key="1">
    <citation type="submission" date="2019-09" db="EMBL/GenBank/DDBJ databases">
        <authorList>
            <person name="Brejova B."/>
        </authorList>
    </citation>
    <scope>NUCLEOTIDE SEQUENCE [LARGE SCALE GENOMIC DNA]</scope>
</reference>
<organism evidence="2 3">
    <name type="scientific">Magnusiomyces paraingens</name>
    <dbReference type="NCBI Taxonomy" id="2606893"/>
    <lineage>
        <taxon>Eukaryota</taxon>
        <taxon>Fungi</taxon>
        <taxon>Dikarya</taxon>
        <taxon>Ascomycota</taxon>
        <taxon>Saccharomycotina</taxon>
        <taxon>Dipodascomycetes</taxon>
        <taxon>Dipodascales</taxon>
        <taxon>Dipodascaceae</taxon>
        <taxon>Magnusiomyces</taxon>
    </lineage>
</organism>
<feature type="compositionally biased region" description="Basic and acidic residues" evidence="1">
    <location>
        <begin position="214"/>
        <end position="225"/>
    </location>
</feature>
<keyword evidence="3" id="KW-1185">Reference proteome</keyword>
<dbReference type="EMBL" id="CABVLU010000001">
    <property type="protein sequence ID" value="VVT46126.1"/>
    <property type="molecule type" value="Genomic_DNA"/>
</dbReference>
<feature type="compositionally biased region" description="Polar residues" evidence="1">
    <location>
        <begin position="471"/>
        <end position="480"/>
    </location>
</feature>
<feature type="compositionally biased region" description="Polar residues" evidence="1">
    <location>
        <begin position="345"/>
        <end position="362"/>
    </location>
</feature>
<feature type="compositionally biased region" description="Polar residues" evidence="1">
    <location>
        <begin position="175"/>
        <end position="195"/>
    </location>
</feature>
<feature type="region of interest" description="Disordered" evidence="1">
    <location>
        <begin position="345"/>
        <end position="413"/>
    </location>
</feature>
<feature type="compositionally biased region" description="Low complexity" evidence="1">
    <location>
        <begin position="380"/>
        <end position="413"/>
    </location>
</feature>
<feature type="compositionally biased region" description="Low complexity" evidence="1">
    <location>
        <begin position="160"/>
        <end position="169"/>
    </location>
</feature>
<feature type="compositionally biased region" description="Polar residues" evidence="1">
    <location>
        <begin position="142"/>
        <end position="159"/>
    </location>
</feature>
<feature type="compositionally biased region" description="Polar residues" evidence="1">
    <location>
        <begin position="227"/>
        <end position="258"/>
    </location>
</feature>
<feature type="region of interest" description="Disordered" evidence="1">
    <location>
        <begin position="1"/>
        <end position="31"/>
    </location>
</feature>
<proteinExistence type="predicted"/>
<evidence type="ECO:0000256" key="1">
    <source>
        <dbReference type="SAM" id="MobiDB-lite"/>
    </source>
</evidence>
<gene>
    <name evidence="2" type="ORF">SAPINGB_P001059</name>
</gene>
<dbReference type="Proteomes" id="UP000398389">
    <property type="component" value="Unassembled WGS sequence"/>
</dbReference>
<dbReference type="GeneID" id="43579882"/>
<name>A0A5E8B3T8_9ASCO</name>
<feature type="region of interest" description="Disordered" evidence="1">
    <location>
        <begin position="435"/>
        <end position="499"/>
    </location>
</feature>
<feature type="region of interest" description="Disordered" evidence="1">
    <location>
        <begin position="142"/>
        <end position="258"/>
    </location>
</feature>
<feature type="compositionally biased region" description="Basic and acidic residues" evidence="1">
    <location>
        <begin position="442"/>
        <end position="470"/>
    </location>
</feature>
<evidence type="ECO:0000313" key="3">
    <source>
        <dbReference type="Proteomes" id="UP000398389"/>
    </source>
</evidence>
<protein>
    <submittedName>
        <fullName evidence="2">Uncharacterized protein</fullName>
    </submittedName>
</protein>
<feature type="compositionally biased region" description="Low complexity" evidence="1">
    <location>
        <begin position="9"/>
        <end position="29"/>
    </location>
</feature>
<dbReference type="RefSeq" id="XP_031851673.1">
    <property type="nucleotide sequence ID" value="XM_031995782.1"/>
</dbReference>
<sequence>MWTSFYSANNGGESQNNQGSQSVRVSSSSPLPTSIDNLQLSTRKLSQRLDRFDQIMVVLLETIKSQAEETVGFLSEQMTALSGTGNPAVSKDILHMLTINFNTEKKVSKLLVQLENMREATSVSKNELYALNNEVARFIPSSQTNTGEIRPSQSGYNSDTETTSTSQQTPVGLQRGSQRTASIVPPSSASRTKTAASMKPKRTSRSMLESVQHSVRDTRLDHVPEISETSKPVASSSPLKFENSQSNKEPALNQKAQQNLNVSNKIFDKTMVESISQPNHSKSKQNNGKSNEFALVQKKDSVGAQNPDQVIFSDSEEEIVIKSEEHLSNQADASIRADTLNVKNNTNQPQQERTQPSQSIVLASQHRRKSSQGNGGSADTTKSNQGTTQNTNNSVFDSDSESELSSLSNDDLSDFASDADIARVLQSDFRRSSYLQKTNRSVHSDDEHDHEESAIDGEEKANKTSSHEGNNKNYNPNTNSIKEKTITNKQLEPSKLENTTFEVEEDIESVPRIMISLPKKSANHNISPYDDYVRYYRLLPRSYLESHQKVTKPPSDGVTRYENGNVVLFQNFSASTLRALCLVSKNHGKFSPFENDSNQEKLITFVDELIKLRTKLQAYVTEESKKVHRRLSNSTTIGSFTSANADRSTTIPLLKCIDVKTLDVSAINLDLLISGLSRSIKGPTWSAEYCVCNRIIGYCTSLCPCMRSKKGCVSLCEQIDQTNDYCSLRRQTNKRKKLK</sequence>
<dbReference type="AlphaFoldDB" id="A0A5E8B3T8"/>
<feature type="compositionally biased region" description="Polar residues" evidence="1">
    <location>
        <begin position="487"/>
        <end position="499"/>
    </location>
</feature>
<accession>A0A5E8B3T8</accession>
<evidence type="ECO:0000313" key="2">
    <source>
        <dbReference type="EMBL" id="VVT46126.1"/>
    </source>
</evidence>